<dbReference type="InterPro" id="IPR010765">
    <property type="entry name" value="DUF1350"/>
</dbReference>
<evidence type="ECO:0000313" key="3">
    <source>
        <dbReference type="EMBL" id="CAE0722615.1"/>
    </source>
</evidence>
<reference evidence="3" key="1">
    <citation type="submission" date="2021-01" db="EMBL/GenBank/DDBJ databases">
        <authorList>
            <person name="Corre E."/>
            <person name="Pelletier E."/>
            <person name="Niang G."/>
            <person name="Scheremetjew M."/>
            <person name="Finn R."/>
            <person name="Kale V."/>
            <person name="Holt S."/>
            <person name="Cochrane G."/>
            <person name="Meng A."/>
            <person name="Brown T."/>
            <person name="Cohen L."/>
        </authorList>
    </citation>
    <scope>NUCLEOTIDE SEQUENCE</scope>
    <source>
        <strain evidence="3">10249 10 AB</strain>
    </source>
</reference>
<feature type="compositionally biased region" description="Acidic residues" evidence="1">
    <location>
        <begin position="136"/>
        <end position="147"/>
    </location>
</feature>
<sequence length="673" mass="75625">MHMPMELIRGPKFRRLQQRRVLSSSPESSSPTRSLSLFLPKKKKAFLCSFLLALVQLPIDPLFSFTAIPTRRIASAASRRSSSSTTTSLLMTRRRRTNRDFFNDVDDEYNNSNNENENNDQVDGYYYEKVEEESVNDYNYDDYDYDDYYNSSSYYEEDGNRKGNSRRRRVDLDVDYYDEDGDDEYADTTTSYRSQSQNSNNNDSFGSSSSSISGSSRGGYYQVSFNNNDEIDPAETEIDWEICSNNNNNGKKIPQALVLLPPAAVDRPKAIVHFVGGTVFGSNPKLWYKGLLEGIVRSTSVAIVVTPIPVTLFQNPLQHVRLSQALRSSFCNAWETVLNDEYGPEALEGIPLCGLGHSLGARLLTVMTTLDKNEPVYCNDDDDYDDNFDDDDEAAKRQTTRIKIPPYKSLCLVSFTNYGAKVGIPGVGALLKQSKKREAYNNNRGIDANGNGASSPRSRRNQSRGMNKNSRNRNGNRYDDDEYYDNDNDNIDEEWAEMVEELQETVNEQANRIQTALTPNSKELEFFPTPDQLWKALSNSKPKNSISASTGGGGRYRVNTTLVVQFDDDPIDQGSKLASLLHSTNSSDVRFARLRGNHLTPVSGADGEGSSSAGAAAPLPRQQKQQQRQQLDVGLQSLLEKTFKGTQRNRRDKVALRDLRLSLVSYITDVVTK</sequence>
<name>A0A6V0AQX0_9STRA</name>
<feature type="region of interest" description="Disordered" evidence="1">
    <location>
        <begin position="101"/>
        <end position="122"/>
    </location>
</feature>
<feature type="region of interest" description="Disordered" evidence="1">
    <location>
        <begin position="600"/>
        <end position="630"/>
    </location>
</feature>
<gene>
    <name evidence="2" type="ORF">PAUS00366_LOCUS15370</name>
    <name evidence="3" type="ORF">PAUS00366_LOCUS15371</name>
</gene>
<protein>
    <submittedName>
        <fullName evidence="3">Uncharacterized protein</fullName>
    </submittedName>
</protein>
<organism evidence="3">
    <name type="scientific">Pseudo-nitzschia australis</name>
    <dbReference type="NCBI Taxonomy" id="44445"/>
    <lineage>
        <taxon>Eukaryota</taxon>
        <taxon>Sar</taxon>
        <taxon>Stramenopiles</taxon>
        <taxon>Ochrophyta</taxon>
        <taxon>Bacillariophyta</taxon>
        <taxon>Bacillariophyceae</taxon>
        <taxon>Bacillariophycidae</taxon>
        <taxon>Bacillariales</taxon>
        <taxon>Bacillariaceae</taxon>
        <taxon>Pseudo-nitzschia</taxon>
    </lineage>
</organism>
<evidence type="ECO:0000256" key="1">
    <source>
        <dbReference type="SAM" id="MobiDB-lite"/>
    </source>
</evidence>
<dbReference type="EMBL" id="HBIX01021965">
    <property type="protein sequence ID" value="CAE0722614.1"/>
    <property type="molecule type" value="Transcribed_RNA"/>
</dbReference>
<dbReference type="PANTHER" id="PTHR34127:SF1">
    <property type="entry name" value="OS04G0405600 PROTEIN"/>
    <property type="match status" value="1"/>
</dbReference>
<feature type="compositionally biased region" description="Acidic residues" evidence="1">
    <location>
        <begin position="479"/>
        <end position="488"/>
    </location>
</feature>
<feature type="compositionally biased region" description="Acidic residues" evidence="1">
    <location>
        <begin position="173"/>
        <end position="186"/>
    </location>
</feature>
<feature type="compositionally biased region" description="Low complexity" evidence="1">
    <location>
        <begin position="603"/>
        <end position="630"/>
    </location>
</feature>
<feature type="region of interest" description="Disordered" evidence="1">
    <location>
        <begin position="136"/>
        <end position="215"/>
    </location>
</feature>
<evidence type="ECO:0000313" key="2">
    <source>
        <dbReference type="EMBL" id="CAE0722614.1"/>
    </source>
</evidence>
<feature type="compositionally biased region" description="Low complexity" evidence="1">
    <location>
        <begin position="191"/>
        <end position="215"/>
    </location>
</feature>
<dbReference type="AlphaFoldDB" id="A0A6V0AQX0"/>
<dbReference type="PANTHER" id="PTHR34127">
    <property type="entry name" value="OS04G0405600 PROTEIN"/>
    <property type="match status" value="1"/>
</dbReference>
<dbReference type="Pfam" id="PF07082">
    <property type="entry name" value="DUF1350"/>
    <property type="match status" value="1"/>
</dbReference>
<proteinExistence type="predicted"/>
<feature type="region of interest" description="Disordered" evidence="1">
    <location>
        <begin position="441"/>
        <end position="488"/>
    </location>
</feature>
<accession>A0A6V0AQX0</accession>
<dbReference type="EMBL" id="HBIX01021966">
    <property type="protein sequence ID" value="CAE0722615.1"/>
    <property type="molecule type" value="Transcribed_RNA"/>
</dbReference>